<evidence type="ECO:0000313" key="1">
    <source>
        <dbReference type="EMBL" id="SDL38134.1"/>
    </source>
</evidence>
<protein>
    <submittedName>
        <fullName evidence="1">Uncharacterized protein</fullName>
    </submittedName>
</protein>
<sequence length="181" mass="21686">MAKNYNLFNSIIENSISNIWEYAVLEWDIVGFEEDRRRQSKCICGKEKIKYLYDIKNVHNYKLLTPIGSSCIKEFEVKELKDKINVYEKLFKLLNHYEDNKYIHFKDDKKLFSRNLINYLAEQEVLKTEEYNGKLINYHKALLTFYNARTLTHKQSSFATAIIINKVIPYLEQELKIRNID</sequence>
<accession>A0A1G9JM06</accession>
<organism evidence="1 2">
    <name type="scientific">Lacicoccus qingdaonensis</name>
    <dbReference type="NCBI Taxonomy" id="576118"/>
    <lineage>
        <taxon>Bacteria</taxon>
        <taxon>Bacillati</taxon>
        <taxon>Bacillota</taxon>
        <taxon>Bacilli</taxon>
        <taxon>Bacillales</taxon>
        <taxon>Salinicoccaceae</taxon>
        <taxon>Lacicoccus</taxon>
    </lineage>
</organism>
<proteinExistence type="predicted"/>
<gene>
    <name evidence="1" type="ORF">SAMN05216216_1571</name>
</gene>
<keyword evidence="2" id="KW-1185">Reference proteome</keyword>
<reference evidence="2" key="1">
    <citation type="submission" date="2016-10" db="EMBL/GenBank/DDBJ databases">
        <authorList>
            <person name="Varghese N."/>
            <person name="Submissions S."/>
        </authorList>
    </citation>
    <scope>NUCLEOTIDE SEQUENCE [LARGE SCALE GENOMIC DNA]</scope>
    <source>
        <strain evidence="2">CGMCC 1.8895</strain>
    </source>
</reference>
<name>A0A1G9JM06_9BACL</name>
<dbReference type="OrthoDB" id="2329767at2"/>
<dbReference type="RefSeq" id="WP_092988367.1">
    <property type="nucleotide sequence ID" value="NZ_FNFY01000057.1"/>
</dbReference>
<dbReference type="EMBL" id="FNFY01000057">
    <property type="protein sequence ID" value="SDL38134.1"/>
    <property type="molecule type" value="Genomic_DNA"/>
</dbReference>
<evidence type="ECO:0000313" key="2">
    <source>
        <dbReference type="Proteomes" id="UP000199008"/>
    </source>
</evidence>
<dbReference type="Proteomes" id="UP000199008">
    <property type="component" value="Unassembled WGS sequence"/>
</dbReference>
<dbReference type="AlphaFoldDB" id="A0A1G9JM06"/>